<dbReference type="Pfam" id="PF10518">
    <property type="entry name" value="TAT_signal"/>
    <property type="match status" value="1"/>
</dbReference>
<organism evidence="4 5">
    <name type="scientific">Ancylomarina euxinus</name>
    <dbReference type="NCBI Taxonomy" id="2283627"/>
    <lineage>
        <taxon>Bacteria</taxon>
        <taxon>Pseudomonadati</taxon>
        <taxon>Bacteroidota</taxon>
        <taxon>Bacteroidia</taxon>
        <taxon>Marinilabiliales</taxon>
        <taxon>Marinifilaceae</taxon>
        <taxon>Ancylomarina</taxon>
    </lineage>
</organism>
<dbReference type="PROSITE" id="PS51318">
    <property type="entry name" value="TAT"/>
    <property type="match status" value="1"/>
</dbReference>
<sequence>MTKNNISRRNFLKSSAAVTAGMTLIPQGFLTSCMKNGKRPNLLYIFPDQYRKQAMGFMKQDPVNTPNIDALSKEGVVFTHAVSNHPLCSPYRGMLLTGKYPLSNGVLSNCHSGRTPHGNFLNPDDVCFSDVLSQNNYNAGYVGKWHLDGPEPPEDGKGKVWDSFCKPGKYRHGFDFWYSYGADDNHLTPHYWINEAKEDEAKYFEQWSPEHEAEVVQKYLENVGDKFRDDEKPFALFWGINPPHHPFNLVPEKYKERFEGKTEKDVLNRANVQFSNNTEMGQHGFGDMWVDDRIDQSTDYFAMCEGVDLQIGKVLQTLKEQGLDKNTIVIFTSDHGEMLGSQGMMHKNVWFSEAFDIPFIIRWPEKIKAGSDDLLLSVPDVMPTLLGLMGLNKQIPEEVEGKDYSGIFRDEKVDRPEAALYFFAKPEDDTEKRRGVKTHTHTYVIAYDNKGKKHNFLYDDKNDPYQTKNIYGANSELEQDLTEKLREILIRTNDPFISYL</sequence>
<evidence type="ECO:0000256" key="1">
    <source>
        <dbReference type="ARBA" id="ARBA00008779"/>
    </source>
</evidence>
<evidence type="ECO:0000313" key="4">
    <source>
        <dbReference type="EMBL" id="RRG20494.1"/>
    </source>
</evidence>
<evidence type="ECO:0000256" key="2">
    <source>
        <dbReference type="ARBA" id="ARBA00022801"/>
    </source>
</evidence>
<feature type="domain" description="Sulfatase N-terminal" evidence="3">
    <location>
        <begin position="40"/>
        <end position="390"/>
    </location>
</feature>
<dbReference type="InterPro" id="IPR050738">
    <property type="entry name" value="Sulfatase"/>
</dbReference>
<accession>A0A425XZJ4</accession>
<proteinExistence type="inferred from homology"/>
<dbReference type="PANTHER" id="PTHR42693">
    <property type="entry name" value="ARYLSULFATASE FAMILY MEMBER"/>
    <property type="match status" value="1"/>
</dbReference>
<reference evidence="4 5" key="1">
    <citation type="submission" date="2018-07" db="EMBL/GenBank/DDBJ databases">
        <title>Draft genome sequence of Ancylomarina sp. M1P.</title>
        <authorList>
            <person name="Yadav S."/>
            <person name="Villanueva L."/>
            <person name="Damste J.S.S."/>
        </authorList>
    </citation>
    <scope>NUCLEOTIDE SEQUENCE [LARGE SCALE GENOMIC DNA]</scope>
    <source>
        <strain evidence="4 5">M1P</strain>
    </source>
</reference>
<evidence type="ECO:0000259" key="3">
    <source>
        <dbReference type="Pfam" id="PF00884"/>
    </source>
</evidence>
<dbReference type="GO" id="GO:0004065">
    <property type="term" value="F:arylsulfatase activity"/>
    <property type="evidence" value="ECO:0007669"/>
    <property type="project" value="TreeGrafter"/>
</dbReference>
<comment type="caution">
    <text evidence="4">The sequence shown here is derived from an EMBL/GenBank/DDBJ whole genome shotgun (WGS) entry which is preliminary data.</text>
</comment>
<dbReference type="OrthoDB" id="9789742at2"/>
<dbReference type="RefSeq" id="WP_125031157.1">
    <property type="nucleotide sequence ID" value="NZ_JAPXVP010000005.1"/>
</dbReference>
<keyword evidence="5" id="KW-1185">Reference proteome</keyword>
<dbReference type="InterPro" id="IPR000917">
    <property type="entry name" value="Sulfatase_N"/>
</dbReference>
<dbReference type="InterPro" id="IPR017850">
    <property type="entry name" value="Alkaline_phosphatase_core_sf"/>
</dbReference>
<dbReference type="Pfam" id="PF00884">
    <property type="entry name" value="Sulfatase"/>
    <property type="match status" value="1"/>
</dbReference>
<dbReference type="AlphaFoldDB" id="A0A425XZJ4"/>
<keyword evidence="2" id="KW-0378">Hydrolase</keyword>
<dbReference type="SUPFAM" id="SSF53649">
    <property type="entry name" value="Alkaline phosphatase-like"/>
    <property type="match status" value="1"/>
</dbReference>
<protein>
    <submittedName>
        <fullName evidence="4">DUF4976 domain-containing protein</fullName>
    </submittedName>
</protein>
<dbReference type="CDD" id="cd16034">
    <property type="entry name" value="sulfatase_like"/>
    <property type="match status" value="1"/>
</dbReference>
<dbReference type="PANTHER" id="PTHR42693:SF53">
    <property type="entry name" value="ENDO-4-O-SULFATASE"/>
    <property type="match status" value="1"/>
</dbReference>
<gene>
    <name evidence="4" type="ORF">DWB61_12165</name>
</gene>
<dbReference type="Proteomes" id="UP000285794">
    <property type="component" value="Unassembled WGS sequence"/>
</dbReference>
<dbReference type="PROSITE" id="PS51257">
    <property type="entry name" value="PROKAR_LIPOPROTEIN"/>
    <property type="match status" value="1"/>
</dbReference>
<comment type="similarity">
    <text evidence="1">Belongs to the sulfatase family.</text>
</comment>
<dbReference type="EMBL" id="QQWG01000012">
    <property type="protein sequence ID" value="RRG20494.1"/>
    <property type="molecule type" value="Genomic_DNA"/>
</dbReference>
<dbReference type="InterPro" id="IPR006311">
    <property type="entry name" value="TAT_signal"/>
</dbReference>
<evidence type="ECO:0000313" key="5">
    <source>
        <dbReference type="Proteomes" id="UP000285794"/>
    </source>
</evidence>
<dbReference type="Gene3D" id="3.40.720.10">
    <property type="entry name" value="Alkaline Phosphatase, subunit A"/>
    <property type="match status" value="1"/>
</dbReference>
<dbReference type="NCBIfam" id="TIGR01409">
    <property type="entry name" value="TAT_signal_seq"/>
    <property type="match status" value="1"/>
</dbReference>
<name>A0A425XZJ4_9BACT</name>
<dbReference type="InterPro" id="IPR019546">
    <property type="entry name" value="TAT_signal_bac_arc"/>
</dbReference>
<dbReference type="Gene3D" id="3.30.1120.10">
    <property type="match status" value="1"/>
</dbReference>